<dbReference type="GO" id="GO:0030626">
    <property type="term" value="F:U12 snRNA binding"/>
    <property type="evidence" value="ECO:0007669"/>
    <property type="project" value="TreeGrafter"/>
</dbReference>
<proteinExistence type="predicted"/>
<evidence type="ECO:0000256" key="3">
    <source>
        <dbReference type="ARBA" id="ARBA00022737"/>
    </source>
</evidence>
<feature type="region of interest" description="Disordered" evidence="6">
    <location>
        <begin position="196"/>
        <end position="246"/>
    </location>
</feature>
<keyword evidence="4" id="KW-0694">RNA-binding</keyword>
<keyword evidence="9" id="KW-1185">Reference proteome</keyword>
<evidence type="ECO:0000256" key="2">
    <source>
        <dbReference type="ARBA" id="ARBA00020364"/>
    </source>
</evidence>
<feature type="domain" description="RRM" evidence="7">
    <location>
        <begin position="381"/>
        <end position="464"/>
    </location>
</feature>
<accession>A0A7D9HEP9</accession>
<evidence type="ECO:0000259" key="7">
    <source>
        <dbReference type="PROSITE" id="PS50102"/>
    </source>
</evidence>
<dbReference type="InterPro" id="IPR045164">
    <property type="entry name" value="RBM41/RNPC3"/>
</dbReference>
<dbReference type="GO" id="GO:0005689">
    <property type="term" value="C:U12-type spliceosomal complex"/>
    <property type="evidence" value="ECO:0007669"/>
    <property type="project" value="TreeGrafter"/>
</dbReference>
<dbReference type="CDD" id="cd12238">
    <property type="entry name" value="RRM1_RBM40_like"/>
    <property type="match status" value="1"/>
</dbReference>
<evidence type="ECO:0000256" key="1">
    <source>
        <dbReference type="ARBA" id="ARBA00004123"/>
    </source>
</evidence>
<evidence type="ECO:0000256" key="5">
    <source>
        <dbReference type="ARBA" id="ARBA00023242"/>
    </source>
</evidence>
<feature type="domain" description="RRM" evidence="7">
    <location>
        <begin position="11"/>
        <end position="86"/>
    </location>
</feature>
<evidence type="ECO:0000313" key="9">
    <source>
        <dbReference type="Proteomes" id="UP001152795"/>
    </source>
</evidence>
<dbReference type="CDD" id="cd12239">
    <property type="entry name" value="RRM2_RBM40_like"/>
    <property type="match status" value="1"/>
</dbReference>
<dbReference type="Proteomes" id="UP001152795">
    <property type="component" value="Unassembled WGS sequence"/>
</dbReference>
<dbReference type="InterPro" id="IPR034147">
    <property type="entry name" value="RBM40_RRM1"/>
</dbReference>
<keyword evidence="3" id="KW-0677">Repeat</keyword>
<dbReference type="InterPro" id="IPR035979">
    <property type="entry name" value="RBD_domain_sf"/>
</dbReference>
<gene>
    <name evidence="8" type="ORF">PACLA_8A064545</name>
</gene>
<dbReference type="OrthoDB" id="277802at2759"/>
<organism evidence="8 9">
    <name type="scientific">Paramuricea clavata</name>
    <name type="common">Red gorgonian</name>
    <name type="synonym">Violescent sea-whip</name>
    <dbReference type="NCBI Taxonomy" id="317549"/>
    <lineage>
        <taxon>Eukaryota</taxon>
        <taxon>Metazoa</taxon>
        <taxon>Cnidaria</taxon>
        <taxon>Anthozoa</taxon>
        <taxon>Octocorallia</taxon>
        <taxon>Malacalcyonacea</taxon>
        <taxon>Plexauridae</taxon>
        <taxon>Paramuricea</taxon>
    </lineage>
</organism>
<dbReference type="Gene3D" id="6.10.250.610">
    <property type="match status" value="1"/>
</dbReference>
<dbReference type="GO" id="GO:0000398">
    <property type="term" value="P:mRNA splicing, via spliceosome"/>
    <property type="evidence" value="ECO:0007669"/>
    <property type="project" value="TreeGrafter"/>
</dbReference>
<comment type="caution">
    <text evidence="8">The sequence shown here is derived from an EMBL/GenBank/DDBJ whole genome shotgun (WGS) entry which is preliminary data.</text>
</comment>
<dbReference type="PANTHER" id="PTHR16105:SF0">
    <property type="entry name" value="RNA-BINDING REGION-CONTAINING PROTEIN 3"/>
    <property type="match status" value="1"/>
</dbReference>
<comment type="subcellular location">
    <subcellularLocation>
        <location evidence="1">Nucleus</location>
    </subcellularLocation>
</comment>
<feature type="region of interest" description="Disordered" evidence="6">
    <location>
        <begin position="94"/>
        <end position="127"/>
    </location>
</feature>
<evidence type="ECO:0000256" key="4">
    <source>
        <dbReference type="ARBA" id="ARBA00022884"/>
    </source>
</evidence>
<dbReference type="SMART" id="SM00360">
    <property type="entry name" value="RRM"/>
    <property type="match status" value="2"/>
</dbReference>
<dbReference type="PROSITE" id="PS50102">
    <property type="entry name" value="RRM"/>
    <property type="match status" value="2"/>
</dbReference>
<dbReference type="AlphaFoldDB" id="A0A7D9HEP9"/>
<dbReference type="GO" id="GO:0097157">
    <property type="term" value="F:pre-mRNA intronic binding"/>
    <property type="evidence" value="ECO:0007669"/>
    <property type="project" value="TreeGrafter"/>
</dbReference>
<feature type="region of interest" description="Disordered" evidence="6">
    <location>
        <begin position="310"/>
        <end position="345"/>
    </location>
</feature>
<feature type="compositionally biased region" description="Basic residues" evidence="6">
    <location>
        <begin position="230"/>
        <end position="246"/>
    </location>
</feature>
<sequence length="469" mass="52831">MALAHGDHLSADLLVKNLPRQFTDSDKESLLQYFGAKHVVCMGARGKMRNSVYATFTDSSSAKQALGRLHQLEILGQKLVVEFAKCQHKHLAAQERTRLSPKRHDTNEDVSEAPDVERDERLPRVSEDSVTYDKVSSKFGLNYGRNPCLHYVYPPPNPSIITNIANSLICVPKFYVQVLHLMNRLNLPAPFGFQTHTPPFPGETPVDDHVSSSEESELESDTENKSTTQMRKRPSTGSKPKQKRLRVQASQILHQNQPKLSTSKPQPVQSVFEQAVGKPQQPSKIGVKLADTITAIFEAGPQRILGQDEEKTELDEPSGSGFGTFAPATQEDEKHDGSEEDFEEDDGEFISLHELRKNRISREEMKSLSAFKNYTCGEPTCRLYVKNVAKQVEVKDLRRVFGRFIDQDSEESKLSFDVRLMKEGRMKGQAFVSFANEKSAEKALRETHRYLLFGKPLVVQFARSAKPKS</sequence>
<dbReference type="FunFam" id="3.30.70.330:FF:000207">
    <property type="entry name" value="RNA-binding region (RNP1, RRM)-containing 3"/>
    <property type="match status" value="1"/>
</dbReference>
<name>A0A7D9HEP9_PARCT</name>
<dbReference type="InterPro" id="IPR000504">
    <property type="entry name" value="RRM_dom"/>
</dbReference>
<protein>
    <recommendedName>
        <fullName evidence="2">RNA-binding region-containing protein 3</fullName>
    </recommendedName>
</protein>
<dbReference type="SUPFAM" id="SSF54928">
    <property type="entry name" value="RNA-binding domain, RBD"/>
    <property type="match status" value="2"/>
</dbReference>
<dbReference type="PANTHER" id="PTHR16105">
    <property type="entry name" value="RNA-BINDING REGION-CONTAINING PROTEIN 3"/>
    <property type="match status" value="1"/>
</dbReference>
<keyword evidence="5" id="KW-0539">Nucleus</keyword>
<feature type="compositionally biased region" description="Basic and acidic residues" evidence="6">
    <location>
        <begin position="94"/>
        <end position="107"/>
    </location>
</feature>
<dbReference type="Gene3D" id="3.30.70.330">
    <property type="match status" value="2"/>
</dbReference>
<reference evidence="8" key="1">
    <citation type="submission" date="2020-04" db="EMBL/GenBank/DDBJ databases">
        <authorList>
            <person name="Alioto T."/>
            <person name="Alioto T."/>
            <person name="Gomez Garrido J."/>
        </authorList>
    </citation>
    <scope>NUCLEOTIDE SEQUENCE</scope>
    <source>
        <strain evidence="8">A484AB</strain>
    </source>
</reference>
<dbReference type="Pfam" id="PF00076">
    <property type="entry name" value="RRM_1"/>
    <property type="match status" value="1"/>
</dbReference>
<evidence type="ECO:0000256" key="6">
    <source>
        <dbReference type="SAM" id="MobiDB-lite"/>
    </source>
</evidence>
<feature type="compositionally biased region" description="Basic and acidic residues" evidence="6">
    <location>
        <begin position="115"/>
        <end position="127"/>
    </location>
</feature>
<evidence type="ECO:0000313" key="8">
    <source>
        <dbReference type="EMBL" id="CAB3982801.1"/>
    </source>
</evidence>
<dbReference type="EMBL" id="CACRXK020000542">
    <property type="protein sequence ID" value="CAB3982801.1"/>
    <property type="molecule type" value="Genomic_DNA"/>
</dbReference>
<dbReference type="InterPro" id="IPR012677">
    <property type="entry name" value="Nucleotide-bd_a/b_plait_sf"/>
</dbReference>